<evidence type="ECO:0000256" key="1">
    <source>
        <dbReference type="ARBA" id="ARBA00023015"/>
    </source>
</evidence>
<dbReference type="PANTHER" id="PTHR46796:SF2">
    <property type="entry name" value="TRANSCRIPTIONAL REGULATORY PROTEIN"/>
    <property type="match status" value="1"/>
</dbReference>
<dbReference type="PROSITE" id="PS01124">
    <property type="entry name" value="HTH_ARAC_FAMILY_2"/>
    <property type="match status" value="1"/>
</dbReference>
<dbReference type="GO" id="GO:0043565">
    <property type="term" value="F:sequence-specific DNA binding"/>
    <property type="evidence" value="ECO:0007669"/>
    <property type="project" value="InterPro"/>
</dbReference>
<dbReference type="OrthoDB" id="9809338at2"/>
<dbReference type="Pfam" id="PF12833">
    <property type="entry name" value="HTH_18"/>
    <property type="match status" value="1"/>
</dbReference>
<dbReference type="InterPro" id="IPR009057">
    <property type="entry name" value="Homeodomain-like_sf"/>
</dbReference>
<dbReference type="SUPFAM" id="SSF51215">
    <property type="entry name" value="Regulatory protein AraC"/>
    <property type="match status" value="1"/>
</dbReference>
<dbReference type="SMART" id="SM00342">
    <property type="entry name" value="HTH_ARAC"/>
    <property type="match status" value="1"/>
</dbReference>
<dbReference type="Gene3D" id="1.10.10.60">
    <property type="entry name" value="Homeodomain-like"/>
    <property type="match status" value="2"/>
</dbReference>
<keyword evidence="1" id="KW-0805">Transcription regulation</keyword>
<comment type="caution">
    <text evidence="5">The sequence shown here is derived from an EMBL/GenBank/DDBJ whole genome shotgun (WGS) entry which is preliminary data.</text>
</comment>
<dbReference type="EMBL" id="MJMN01000001">
    <property type="protein sequence ID" value="OMG93130.1"/>
    <property type="molecule type" value="Genomic_DNA"/>
</dbReference>
<dbReference type="InterPro" id="IPR037923">
    <property type="entry name" value="HTH-like"/>
</dbReference>
<name>A0A1R1K147_ALCXX</name>
<evidence type="ECO:0000259" key="4">
    <source>
        <dbReference type="PROSITE" id="PS01124"/>
    </source>
</evidence>
<feature type="domain" description="HTH araC/xylS-type" evidence="4">
    <location>
        <begin position="181"/>
        <end position="278"/>
    </location>
</feature>
<keyword evidence="3" id="KW-0804">Transcription</keyword>
<proteinExistence type="predicted"/>
<dbReference type="InterPro" id="IPR050204">
    <property type="entry name" value="AraC_XylS_family_regulators"/>
</dbReference>
<dbReference type="InterPro" id="IPR018060">
    <property type="entry name" value="HTH_AraC"/>
</dbReference>
<evidence type="ECO:0000256" key="2">
    <source>
        <dbReference type="ARBA" id="ARBA00023125"/>
    </source>
</evidence>
<evidence type="ECO:0000313" key="5">
    <source>
        <dbReference type="EMBL" id="OMG93130.1"/>
    </source>
</evidence>
<gene>
    <name evidence="5" type="ORF">BIZ92_02005</name>
</gene>
<dbReference type="SUPFAM" id="SSF46689">
    <property type="entry name" value="Homeodomain-like"/>
    <property type="match status" value="2"/>
</dbReference>
<dbReference type="PANTHER" id="PTHR46796">
    <property type="entry name" value="HTH-TYPE TRANSCRIPTIONAL ACTIVATOR RHAS-RELATED"/>
    <property type="match status" value="1"/>
</dbReference>
<sequence>MSDPAGGARGGLYAGLRDGVRVWRQDGCGAVATAARFVRHAFRPHTHDTFMFGLIERGAKTFQRERATYLAAPYSVSVVNPGDLHTGQRAAGEELRYRALYVPAQILSDAVGMAASVGFQSGVIEDADVFRAMVHAHDALVGGGTRLARDSLVLDALGLLTSRHGGVATGDRTGAARPEIRRARALIEDRYADALSIASIAQEVALSPYHLMRQFRRQVGMPMHTYQLQVRIERARHLLAKGEAPAHVALSVGFADQAHFSKRFKSLVGASPASYQRDVRRDLAGC</sequence>
<evidence type="ECO:0000256" key="3">
    <source>
        <dbReference type="ARBA" id="ARBA00023163"/>
    </source>
</evidence>
<dbReference type="InterPro" id="IPR003313">
    <property type="entry name" value="AraC-bd"/>
</dbReference>
<organism evidence="5 6">
    <name type="scientific">Alcaligenes xylosoxydans xylosoxydans</name>
    <name type="common">Achromobacter xylosoxidans</name>
    <dbReference type="NCBI Taxonomy" id="85698"/>
    <lineage>
        <taxon>Bacteria</taxon>
        <taxon>Pseudomonadati</taxon>
        <taxon>Pseudomonadota</taxon>
        <taxon>Betaproteobacteria</taxon>
        <taxon>Burkholderiales</taxon>
        <taxon>Alcaligenaceae</taxon>
        <taxon>Achromobacter</taxon>
    </lineage>
</organism>
<accession>A0A1R1K147</accession>
<keyword evidence="2" id="KW-0238">DNA-binding</keyword>
<evidence type="ECO:0000313" key="6">
    <source>
        <dbReference type="Proteomes" id="UP000187251"/>
    </source>
</evidence>
<dbReference type="GO" id="GO:0003700">
    <property type="term" value="F:DNA-binding transcription factor activity"/>
    <property type="evidence" value="ECO:0007669"/>
    <property type="project" value="InterPro"/>
</dbReference>
<protein>
    <submittedName>
        <fullName evidence="5">AraC family transcriptional regulator</fullName>
    </submittedName>
</protein>
<dbReference type="Pfam" id="PF02311">
    <property type="entry name" value="AraC_binding"/>
    <property type="match status" value="1"/>
</dbReference>
<reference evidence="5 6" key="1">
    <citation type="submission" date="2016-09" db="EMBL/GenBank/DDBJ databases">
        <title>Phylogenomics of Achromobacter.</title>
        <authorList>
            <person name="Jeukens J."/>
            <person name="Freschi L."/>
            <person name="Vincent A.T."/>
            <person name="Emond-Rheault J.-G."/>
            <person name="Kukavica-Ibrulj I."/>
            <person name="Charette S.J."/>
            <person name="Levesque R.C."/>
        </authorList>
    </citation>
    <scope>NUCLEOTIDE SEQUENCE [LARGE SCALE GENOMIC DNA]</scope>
    <source>
        <strain evidence="5 6">AUS488</strain>
    </source>
</reference>
<dbReference type="AlphaFoldDB" id="A0A1R1K147"/>
<dbReference type="Proteomes" id="UP000187251">
    <property type="component" value="Unassembled WGS sequence"/>
</dbReference>